<sequence>MNVVIDRDGKESTVQVVPEAVKADGKSIGRFGSYPPTENGFLKVISSSGTTVVSTAGLILTNLQKIVTGQFSLDMLAGPVGIYDMTGEVAKQGVLTLMQFAAFLSINLGIVNLLPIPALDGGRLLFLFVEAIRGKPINREKEALVVFIGVAFLMLLMLVVTWNDIQRLFL</sequence>
<dbReference type="GO" id="GO:0006508">
    <property type="term" value="P:proteolysis"/>
    <property type="evidence" value="ECO:0007669"/>
    <property type="project" value="UniProtKB-KW"/>
</dbReference>
<evidence type="ECO:0000256" key="1">
    <source>
        <dbReference type="ARBA" id="ARBA00001947"/>
    </source>
</evidence>
<comment type="similarity">
    <text evidence="3">Belongs to the peptidase M50B family.</text>
</comment>
<evidence type="ECO:0000256" key="3">
    <source>
        <dbReference type="ARBA" id="ARBA00007931"/>
    </source>
</evidence>
<evidence type="ECO:0000256" key="11">
    <source>
        <dbReference type="SAM" id="Phobius"/>
    </source>
</evidence>
<comment type="subcellular location">
    <subcellularLocation>
        <location evidence="2">Membrane</location>
        <topology evidence="2">Multi-pass membrane protein</topology>
    </subcellularLocation>
</comment>
<dbReference type="GO" id="GO:0004222">
    <property type="term" value="F:metalloendopeptidase activity"/>
    <property type="evidence" value="ECO:0007669"/>
    <property type="project" value="InterPro"/>
</dbReference>
<keyword evidence="5 11" id="KW-0812">Transmembrane</keyword>
<keyword evidence="9" id="KW-0482">Metalloprotease</keyword>
<organism evidence="13 14">
    <name type="scientific">Bacillus safensis</name>
    <dbReference type="NCBI Taxonomy" id="561879"/>
    <lineage>
        <taxon>Bacteria</taxon>
        <taxon>Bacillati</taxon>
        <taxon>Bacillota</taxon>
        <taxon>Bacilli</taxon>
        <taxon>Bacillales</taxon>
        <taxon>Bacillaceae</taxon>
        <taxon>Bacillus</taxon>
    </lineage>
</organism>
<dbReference type="InterPro" id="IPR004387">
    <property type="entry name" value="Pept_M50_Zn"/>
</dbReference>
<keyword evidence="4" id="KW-0645">Protease</keyword>
<keyword evidence="10 11" id="KW-0472">Membrane</keyword>
<evidence type="ECO:0000313" key="14">
    <source>
        <dbReference type="Proteomes" id="UP000464658"/>
    </source>
</evidence>
<evidence type="ECO:0000256" key="8">
    <source>
        <dbReference type="ARBA" id="ARBA00022989"/>
    </source>
</evidence>
<evidence type="ECO:0000313" key="13">
    <source>
        <dbReference type="EMBL" id="BBP89412.1"/>
    </source>
</evidence>
<evidence type="ECO:0000256" key="5">
    <source>
        <dbReference type="ARBA" id="ARBA00022692"/>
    </source>
</evidence>
<evidence type="ECO:0000256" key="2">
    <source>
        <dbReference type="ARBA" id="ARBA00004141"/>
    </source>
</evidence>
<comment type="cofactor">
    <cofactor evidence="1">
        <name>Zn(2+)</name>
        <dbReference type="ChEBI" id="CHEBI:29105"/>
    </cofactor>
</comment>
<evidence type="ECO:0000256" key="6">
    <source>
        <dbReference type="ARBA" id="ARBA00022801"/>
    </source>
</evidence>
<dbReference type="Pfam" id="PF02163">
    <property type="entry name" value="Peptidase_M50"/>
    <property type="match status" value="1"/>
</dbReference>
<dbReference type="Proteomes" id="UP000464658">
    <property type="component" value="Chromosome"/>
</dbReference>
<dbReference type="NCBIfam" id="TIGR00054">
    <property type="entry name" value="RIP metalloprotease RseP"/>
    <property type="match status" value="1"/>
</dbReference>
<evidence type="ECO:0000256" key="10">
    <source>
        <dbReference type="ARBA" id="ARBA00023136"/>
    </source>
</evidence>
<evidence type="ECO:0000256" key="7">
    <source>
        <dbReference type="ARBA" id="ARBA00022833"/>
    </source>
</evidence>
<keyword evidence="8 11" id="KW-1133">Transmembrane helix</keyword>
<evidence type="ECO:0000256" key="4">
    <source>
        <dbReference type="ARBA" id="ARBA00022670"/>
    </source>
</evidence>
<keyword evidence="7" id="KW-0862">Zinc</keyword>
<feature type="transmembrane region" description="Helical" evidence="11">
    <location>
        <begin position="143"/>
        <end position="162"/>
    </location>
</feature>
<reference evidence="13 14" key="1">
    <citation type="submission" date="2019-12" db="EMBL/GenBank/DDBJ databases">
        <title>Full genome sequence of a Bacillus safensis strain isolated from commercially available natto in Indonesia.</title>
        <authorList>
            <person name="Yoshida M."/>
            <person name="Uomi M."/>
            <person name="Waturangi D."/>
            <person name="Ekaputri J.J."/>
            <person name="Setiamarga D.H.E."/>
        </authorList>
    </citation>
    <scope>NUCLEOTIDE SEQUENCE [LARGE SCALE GENOMIC DNA]</scope>
    <source>
        <strain evidence="13 14">IDN1</strain>
    </source>
</reference>
<dbReference type="EMBL" id="AP021906">
    <property type="protein sequence ID" value="BBP89412.1"/>
    <property type="molecule type" value="Genomic_DNA"/>
</dbReference>
<feature type="domain" description="Peptidase M50" evidence="12">
    <location>
        <begin position="41"/>
        <end position="156"/>
    </location>
</feature>
<dbReference type="CDD" id="cd06163">
    <property type="entry name" value="S2P-M50_PDZ_RseP-like"/>
    <property type="match status" value="1"/>
</dbReference>
<gene>
    <name evidence="13" type="ORF">BsIDN1_30300</name>
</gene>
<dbReference type="PANTHER" id="PTHR42837">
    <property type="entry name" value="REGULATOR OF SIGMA-E PROTEASE RSEP"/>
    <property type="match status" value="1"/>
</dbReference>
<dbReference type="InterPro" id="IPR008915">
    <property type="entry name" value="Peptidase_M50"/>
</dbReference>
<evidence type="ECO:0000259" key="12">
    <source>
        <dbReference type="Pfam" id="PF02163"/>
    </source>
</evidence>
<dbReference type="PANTHER" id="PTHR42837:SF2">
    <property type="entry name" value="MEMBRANE METALLOPROTEASE ARASP2, CHLOROPLASTIC-RELATED"/>
    <property type="match status" value="1"/>
</dbReference>
<evidence type="ECO:0000256" key="9">
    <source>
        <dbReference type="ARBA" id="ARBA00023049"/>
    </source>
</evidence>
<accession>A0A5S9MA05</accession>
<name>A0A5S9MA05_BACIA</name>
<keyword evidence="6" id="KW-0378">Hydrolase</keyword>
<proteinExistence type="inferred from homology"/>
<protein>
    <recommendedName>
        <fullName evidence="12">Peptidase M50 domain-containing protein</fullName>
    </recommendedName>
</protein>
<dbReference type="AlphaFoldDB" id="A0A5S9MA05"/>
<dbReference type="GO" id="GO:0016020">
    <property type="term" value="C:membrane"/>
    <property type="evidence" value="ECO:0007669"/>
    <property type="project" value="UniProtKB-SubCell"/>
</dbReference>